<name>A0A1L7CNK7_CORFL</name>
<reference evidence="2 4" key="2">
    <citation type="submission" date="2019-06" db="EMBL/GenBank/DDBJ databases">
        <title>Whole genome shotgun sequence of Corynebacterium flavescens NBRC 14136.</title>
        <authorList>
            <person name="Hosoyama A."/>
            <person name="Uohara A."/>
            <person name="Ohji S."/>
            <person name="Ichikawa N."/>
        </authorList>
    </citation>
    <scope>NUCLEOTIDE SEQUENCE [LARGE SCALE GENOMIC DNA]</scope>
    <source>
        <strain evidence="2 4">NBRC 14136</strain>
    </source>
</reference>
<dbReference type="OrthoDB" id="9999617at2"/>
<evidence type="ECO:0000313" key="2">
    <source>
        <dbReference type="EMBL" id="GEB97756.1"/>
    </source>
</evidence>
<organism evidence="1 3">
    <name type="scientific">Corynebacterium flavescens</name>
    <dbReference type="NCBI Taxonomy" id="28028"/>
    <lineage>
        <taxon>Bacteria</taxon>
        <taxon>Bacillati</taxon>
        <taxon>Actinomycetota</taxon>
        <taxon>Actinomycetes</taxon>
        <taxon>Mycobacteriales</taxon>
        <taxon>Corynebacteriaceae</taxon>
        <taxon>Corynebacterium</taxon>
    </lineage>
</organism>
<dbReference type="KEGG" id="cfc:CFLV_09540"/>
<dbReference type="AlphaFoldDB" id="A0A1L7CNK7"/>
<dbReference type="Proteomes" id="UP000185479">
    <property type="component" value="Chromosome"/>
</dbReference>
<dbReference type="Proteomes" id="UP000315353">
    <property type="component" value="Unassembled WGS sequence"/>
</dbReference>
<keyword evidence="3" id="KW-1185">Reference proteome</keyword>
<gene>
    <name evidence="2" type="ORF">CFL01nite_12510</name>
    <name evidence="1" type="ORF">CFLV_09540</name>
</gene>
<dbReference type="EMBL" id="BJNB01000016">
    <property type="protein sequence ID" value="GEB97756.1"/>
    <property type="molecule type" value="Genomic_DNA"/>
</dbReference>
<accession>A0A1L7CNK7</accession>
<evidence type="ECO:0000313" key="4">
    <source>
        <dbReference type="Proteomes" id="UP000315353"/>
    </source>
</evidence>
<dbReference type="GeneID" id="82880942"/>
<dbReference type="EMBL" id="CP009246">
    <property type="protein sequence ID" value="APT87395.1"/>
    <property type="molecule type" value="Genomic_DNA"/>
</dbReference>
<dbReference type="RefSeq" id="WP_075730324.1">
    <property type="nucleotide sequence ID" value="NZ_BJNB01000016.1"/>
</dbReference>
<evidence type="ECO:0000313" key="3">
    <source>
        <dbReference type="Proteomes" id="UP000185479"/>
    </source>
</evidence>
<reference evidence="1 3" key="1">
    <citation type="submission" date="2014-08" db="EMBL/GenBank/DDBJ databases">
        <title>Complete genome sequence of Corynebacterium flavescens OJ8(T)(=DSM 20296(T)), isolated from cheese.</title>
        <authorList>
            <person name="Ruckert C."/>
            <person name="Albersmeier A."/>
            <person name="Winkler A."/>
            <person name="Kalinowski J."/>
        </authorList>
    </citation>
    <scope>NUCLEOTIDE SEQUENCE [LARGE SCALE GENOMIC DNA]</scope>
    <source>
        <strain evidence="1 3">OJ8</strain>
    </source>
</reference>
<protein>
    <submittedName>
        <fullName evidence="1">Uncharacterized protein</fullName>
    </submittedName>
</protein>
<sequence>MPNKFRKPVTESTNLADLEKLLGMHRELNRLKGQDCMRLESCSIGVPPRWRPVLNRMAEKQGVSMNGMLLEAIMGYVLDGSRGFLTQSVPAYDGRLERFLIRLPKPFIEHCRWVARSHGISLSQMLACIVGEFMQDTIAEAQEVSA</sequence>
<proteinExistence type="predicted"/>
<evidence type="ECO:0000313" key="1">
    <source>
        <dbReference type="EMBL" id="APT87395.1"/>
    </source>
</evidence>